<sequence>MPEEDLKTFIPKYGDRAAIKKICKKHSLKNKQSLIERLRSKIEKTDYEKRKATDDVHIKKRNTKKSTRFIEIDWFCMFKKENRYCQVRAKCGGGTRRITIDRNSVLKY</sequence>
<proteinExistence type="predicted"/>
<protein>
    <recommendedName>
        <fullName evidence="4">SAP domain-containing protein</fullName>
    </recommendedName>
</protein>
<gene>
    <name evidence="2" type="ORF">NQ314_004020</name>
</gene>
<dbReference type="Proteomes" id="UP001162156">
    <property type="component" value="Unassembled WGS sequence"/>
</dbReference>
<dbReference type="AlphaFoldDB" id="A0AAV8ZKH7"/>
<evidence type="ECO:0000313" key="3">
    <source>
        <dbReference type="Proteomes" id="UP001162156"/>
    </source>
</evidence>
<accession>A0AAV8ZKH7</accession>
<reference evidence="2" key="1">
    <citation type="journal article" date="2023" name="Insect Mol. Biol.">
        <title>Genome sequencing provides insights into the evolution of gene families encoding plant cell wall-degrading enzymes in longhorned beetles.</title>
        <authorList>
            <person name="Shin N.R."/>
            <person name="Okamura Y."/>
            <person name="Kirsch R."/>
            <person name="Pauchet Y."/>
        </authorList>
    </citation>
    <scope>NUCLEOTIDE SEQUENCE</scope>
    <source>
        <strain evidence="2">RBIC_L_NR</strain>
    </source>
</reference>
<dbReference type="EMBL" id="JANEYF010001205">
    <property type="protein sequence ID" value="KAJ8965589.1"/>
    <property type="molecule type" value="Genomic_DNA"/>
</dbReference>
<keyword evidence="3" id="KW-1185">Reference proteome</keyword>
<evidence type="ECO:0008006" key="4">
    <source>
        <dbReference type="Google" id="ProtNLM"/>
    </source>
</evidence>
<feature type="coiled-coil region" evidence="1">
    <location>
        <begin position="28"/>
        <end position="55"/>
    </location>
</feature>
<keyword evidence="1" id="KW-0175">Coiled coil</keyword>
<evidence type="ECO:0000313" key="2">
    <source>
        <dbReference type="EMBL" id="KAJ8965589.1"/>
    </source>
</evidence>
<organism evidence="2 3">
    <name type="scientific">Rhamnusium bicolor</name>
    <dbReference type="NCBI Taxonomy" id="1586634"/>
    <lineage>
        <taxon>Eukaryota</taxon>
        <taxon>Metazoa</taxon>
        <taxon>Ecdysozoa</taxon>
        <taxon>Arthropoda</taxon>
        <taxon>Hexapoda</taxon>
        <taxon>Insecta</taxon>
        <taxon>Pterygota</taxon>
        <taxon>Neoptera</taxon>
        <taxon>Endopterygota</taxon>
        <taxon>Coleoptera</taxon>
        <taxon>Polyphaga</taxon>
        <taxon>Cucujiformia</taxon>
        <taxon>Chrysomeloidea</taxon>
        <taxon>Cerambycidae</taxon>
        <taxon>Lepturinae</taxon>
        <taxon>Rhagiini</taxon>
        <taxon>Rhamnusium</taxon>
    </lineage>
</organism>
<evidence type="ECO:0000256" key="1">
    <source>
        <dbReference type="SAM" id="Coils"/>
    </source>
</evidence>
<comment type="caution">
    <text evidence="2">The sequence shown here is derived from an EMBL/GenBank/DDBJ whole genome shotgun (WGS) entry which is preliminary data.</text>
</comment>
<name>A0AAV8ZKH7_9CUCU</name>